<comment type="caution">
    <text evidence="8">The sequence shown here is derived from an EMBL/GenBank/DDBJ whole genome shotgun (WGS) entry which is preliminary data.</text>
</comment>
<name>A0ABT7NDT9_9BURK</name>
<dbReference type="InterPro" id="IPR051542">
    <property type="entry name" value="Hydrogenase_cytochrome"/>
</dbReference>
<gene>
    <name evidence="8" type="ORF">QTH91_16015</name>
</gene>
<evidence type="ECO:0000256" key="6">
    <source>
        <dbReference type="SAM" id="Phobius"/>
    </source>
</evidence>
<evidence type="ECO:0000256" key="5">
    <source>
        <dbReference type="ARBA" id="ARBA00023136"/>
    </source>
</evidence>
<feature type="transmembrane region" description="Helical" evidence="6">
    <location>
        <begin position="99"/>
        <end position="121"/>
    </location>
</feature>
<evidence type="ECO:0000256" key="4">
    <source>
        <dbReference type="ARBA" id="ARBA00022989"/>
    </source>
</evidence>
<keyword evidence="4 6" id="KW-1133">Transmembrane helix</keyword>
<dbReference type="Proteomes" id="UP001174908">
    <property type="component" value="Unassembled WGS sequence"/>
</dbReference>
<feature type="transmembrane region" description="Helical" evidence="6">
    <location>
        <begin position="43"/>
        <end position="61"/>
    </location>
</feature>
<evidence type="ECO:0000256" key="1">
    <source>
        <dbReference type="ARBA" id="ARBA00004651"/>
    </source>
</evidence>
<proteinExistence type="predicted"/>
<organism evidence="8 9">
    <name type="scientific">Variovorax dokdonensis</name>
    <dbReference type="NCBI Taxonomy" id="344883"/>
    <lineage>
        <taxon>Bacteria</taxon>
        <taxon>Pseudomonadati</taxon>
        <taxon>Pseudomonadota</taxon>
        <taxon>Betaproteobacteria</taxon>
        <taxon>Burkholderiales</taxon>
        <taxon>Comamonadaceae</taxon>
        <taxon>Variovorax</taxon>
    </lineage>
</organism>
<evidence type="ECO:0000259" key="7">
    <source>
        <dbReference type="Pfam" id="PF01292"/>
    </source>
</evidence>
<dbReference type="InterPro" id="IPR016174">
    <property type="entry name" value="Di-haem_cyt_TM"/>
</dbReference>
<keyword evidence="3 6" id="KW-0812">Transmembrane</keyword>
<evidence type="ECO:0000313" key="9">
    <source>
        <dbReference type="Proteomes" id="UP001174908"/>
    </source>
</evidence>
<dbReference type="PANTHER" id="PTHR30485">
    <property type="entry name" value="NI/FE-HYDROGENASE 1 B-TYPE CYTOCHROME SUBUNIT"/>
    <property type="match status" value="1"/>
</dbReference>
<evidence type="ECO:0000256" key="3">
    <source>
        <dbReference type="ARBA" id="ARBA00022692"/>
    </source>
</evidence>
<feature type="transmembrane region" description="Helical" evidence="6">
    <location>
        <begin position="12"/>
        <end position="31"/>
    </location>
</feature>
<protein>
    <submittedName>
        <fullName evidence="8">Cytochrome b/b6 domain-containing protein</fullName>
    </submittedName>
</protein>
<accession>A0ABT7NDT9</accession>
<keyword evidence="2" id="KW-1003">Cell membrane</keyword>
<keyword evidence="5 6" id="KW-0472">Membrane</keyword>
<feature type="domain" description="Cytochrome b561 bacterial/Ni-hydrogenase" evidence="7">
    <location>
        <begin position="9"/>
        <end position="172"/>
    </location>
</feature>
<dbReference type="Gene3D" id="1.20.950.20">
    <property type="entry name" value="Transmembrane di-heme cytochromes, Chain C"/>
    <property type="match status" value="1"/>
</dbReference>
<comment type="subcellular location">
    <subcellularLocation>
        <location evidence="1">Cell membrane</location>
        <topology evidence="1">Multi-pass membrane protein</topology>
    </subcellularLocation>
</comment>
<dbReference type="SUPFAM" id="SSF81342">
    <property type="entry name" value="Transmembrane di-heme cytochromes"/>
    <property type="match status" value="1"/>
</dbReference>
<keyword evidence="9" id="KW-1185">Reference proteome</keyword>
<sequence>MKKSELLIWDWPVRALHWLLALAVISAWILGGSSDTLGEWHEWLGLSAGGVVALRLAWGFLGRRHARFGQFVRSPRSTIEYARAAWRGHAPRYLGHNPLGGWMVVALLSCVAGLALSGWLYTTEWLWGYEWLYDIHFVLGWLLVALVALHLAGVLVTGWKHGENLVRAMVTGRKAAPSGDDVE</sequence>
<dbReference type="Pfam" id="PF01292">
    <property type="entry name" value="Ni_hydr_CYTB"/>
    <property type="match status" value="1"/>
</dbReference>
<dbReference type="InterPro" id="IPR011577">
    <property type="entry name" value="Cyt_b561_bac/Ni-Hgenase"/>
</dbReference>
<dbReference type="RefSeq" id="WP_286661095.1">
    <property type="nucleotide sequence ID" value="NZ_JASZYV010000003.1"/>
</dbReference>
<reference evidence="8" key="1">
    <citation type="submission" date="2023-06" db="EMBL/GenBank/DDBJ databases">
        <authorList>
            <person name="Jiang Y."/>
            <person name="Liu Q."/>
        </authorList>
    </citation>
    <scope>NUCLEOTIDE SEQUENCE</scope>
    <source>
        <strain evidence="8">CGMCC 1.12089</strain>
    </source>
</reference>
<dbReference type="PANTHER" id="PTHR30485:SF2">
    <property type="entry name" value="BLL0597 PROTEIN"/>
    <property type="match status" value="1"/>
</dbReference>
<evidence type="ECO:0000256" key="2">
    <source>
        <dbReference type="ARBA" id="ARBA00022475"/>
    </source>
</evidence>
<dbReference type="EMBL" id="JASZYV010000003">
    <property type="protein sequence ID" value="MDM0045995.1"/>
    <property type="molecule type" value="Genomic_DNA"/>
</dbReference>
<evidence type="ECO:0000313" key="8">
    <source>
        <dbReference type="EMBL" id="MDM0045995.1"/>
    </source>
</evidence>
<feature type="transmembrane region" description="Helical" evidence="6">
    <location>
        <begin position="141"/>
        <end position="159"/>
    </location>
</feature>